<reference evidence="1 2" key="1">
    <citation type="journal article" date="2014" name="Nat. Commun.">
        <title>Klebsormidium flaccidum genome reveals primary factors for plant terrestrial adaptation.</title>
        <authorList>
            <person name="Hori K."/>
            <person name="Maruyama F."/>
            <person name="Fujisawa T."/>
            <person name="Togashi T."/>
            <person name="Yamamoto N."/>
            <person name="Seo M."/>
            <person name="Sato S."/>
            <person name="Yamada T."/>
            <person name="Mori H."/>
            <person name="Tajima N."/>
            <person name="Moriyama T."/>
            <person name="Ikeuchi M."/>
            <person name="Watanabe M."/>
            <person name="Wada H."/>
            <person name="Kobayashi K."/>
            <person name="Saito M."/>
            <person name="Masuda T."/>
            <person name="Sasaki-Sekimoto Y."/>
            <person name="Mashiguchi K."/>
            <person name="Awai K."/>
            <person name="Shimojima M."/>
            <person name="Masuda S."/>
            <person name="Iwai M."/>
            <person name="Nobusawa T."/>
            <person name="Narise T."/>
            <person name="Kondo S."/>
            <person name="Saito H."/>
            <person name="Sato R."/>
            <person name="Murakawa M."/>
            <person name="Ihara Y."/>
            <person name="Oshima-Yamada Y."/>
            <person name="Ohtaka K."/>
            <person name="Satoh M."/>
            <person name="Sonobe K."/>
            <person name="Ishii M."/>
            <person name="Ohtani R."/>
            <person name="Kanamori-Sato M."/>
            <person name="Honoki R."/>
            <person name="Miyazaki D."/>
            <person name="Mochizuki H."/>
            <person name="Umetsu J."/>
            <person name="Higashi K."/>
            <person name="Shibata D."/>
            <person name="Kamiya Y."/>
            <person name="Sato N."/>
            <person name="Nakamura Y."/>
            <person name="Tabata S."/>
            <person name="Ida S."/>
            <person name="Kurokawa K."/>
            <person name="Ohta H."/>
        </authorList>
    </citation>
    <scope>NUCLEOTIDE SEQUENCE [LARGE SCALE GENOMIC DNA]</scope>
    <source>
        <strain evidence="1 2">NIES-2285</strain>
    </source>
</reference>
<name>A0A1Y1I1T4_KLENI</name>
<dbReference type="EMBL" id="DF237159">
    <property type="protein sequence ID" value="GAQ84880.1"/>
    <property type="molecule type" value="Genomic_DNA"/>
</dbReference>
<evidence type="ECO:0000313" key="2">
    <source>
        <dbReference type="Proteomes" id="UP000054558"/>
    </source>
</evidence>
<keyword evidence="2" id="KW-1185">Reference proteome</keyword>
<proteinExistence type="predicted"/>
<evidence type="ECO:0000313" key="1">
    <source>
        <dbReference type="EMBL" id="GAQ84880.1"/>
    </source>
</evidence>
<organism evidence="1 2">
    <name type="scientific">Klebsormidium nitens</name>
    <name type="common">Green alga</name>
    <name type="synonym">Ulothrix nitens</name>
    <dbReference type="NCBI Taxonomy" id="105231"/>
    <lineage>
        <taxon>Eukaryota</taxon>
        <taxon>Viridiplantae</taxon>
        <taxon>Streptophyta</taxon>
        <taxon>Klebsormidiophyceae</taxon>
        <taxon>Klebsormidiales</taxon>
        <taxon>Klebsormidiaceae</taxon>
        <taxon>Klebsormidium</taxon>
    </lineage>
</organism>
<accession>A0A1Y1I1T4</accession>
<gene>
    <name evidence="1" type="ORF">KFL_002100100</name>
</gene>
<dbReference type="Proteomes" id="UP000054558">
    <property type="component" value="Unassembled WGS sequence"/>
</dbReference>
<protein>
    <submittedName>
        <fullName evidence="1">Uncharacterized protein</fullName>
    </submittedName>
</protein>
<sequence length="575" mass="65946">MMYPAYAEAVLLSWAGQNDGETFVKEFCDWAWENLQTSQKARRSAAVELFLKEFLGGQDFDLATAVKVNGLSGSQIRVPLLNMFVTKLASEEHHKCLEQDQLKRLQSFIAYLLNSIVASILNARKKEKQEAEVRKIKEEILSRAPWKLGLRRKHPSKVLLWLEEELFQLESSFVKGFWEEGAEKGRLARRKVTYPAYAEAVLQSWADQSDRDEFVEKLCDWAWCVMSDQERPLLRRAAVELFLEEFLGGEESDLATTVNFDGLSGSQILVPLLNKFVAKTATEEHHKCLNKEQLRRLETLLENLLYNMFTSILNGRKKEAEAAEVRKVQEEILNPSAPSSEQTPRLVTFGAKQQPWNFREAKVTEAQPFAVRSFLAEDESLKARKAPAVVIAWVDEQIRNLDLHFDEAAKGYAENAEARKERQAKRKALYPLFADALLQSCLDGNEESFTEQFCEWVWRSIACHPRESRRMAEIELFLQKFLAGKTSKAVSRDGLCGADLAGPVFQVFVSKLTASGERLDLDPKERERIRDFLRNLLNRLEKAISKDLKKFDSNKIKAQKMKEAVLKQAPWMKKM</sequence>
<dbReference type="AlphaFoldDB" id="A0A1Y1I1T4"/>